<dbReference type="GO" id="GO:0016925">
    <property type="term" value="P:protein sumoylation"/>
    <property type="evidence" value="ECO:0007669"/>
    <property type="project" value="TreeGrafter"/>
</dbReference>
<keyword evidence="4" id="KW-0808">Transferase</keyword>
<evidence type="ECO:0000256" key="10">
    <source>
        <dbReference type="ARBA" id="ARBA00023242"/>
    </source>
</evidence>
<comment type="pathway">
    <text evidence="2 11">Protein modification; protein sumoylation.</text>
</comment>
<evidence type="ECO:0000256" key="1">
    <source>
        <dbReference type="ARBA" id="ARBA00004123"/>
    </source>
</evidence>
<dbReference type="AlphaFoldDB" id="A0A8J2K380"/>
<sequence length="660" mass="73321">MATEVEGVLPKSIHEVVTTSKVLVVGAGGIGCELLKNLVLTGFKDIHVVDLDTIEVSNLNRQFLFRKEHVGRPKAIVAKESALVFNPNVNITAYHDSITEAKYDVSFFKQFSVVMNALDNLAARSHVNRMCLAADLPLIESASAGFKGNVTCHKKGLSECYNCTDRPRQKTFPGCTIRNTPSEPIHCIVWAKHLFNQLFGLADEDQDVSPDSADPEAIGDAGKAALESQSEKERISTREWARSLDYDSKKLFQKFFHDDIKYLLSMSNLWVTRRAPTPLDIDDLPDAVASSSSAAAAASTVLKDQRIWSIAECEEIFRESINGLQKEFLGGNAEPLIWDKDDDLAMNFVTACSNIRCHVFGIQQKSRFDTKAMAGNIIPAIASTNAIVAGLIVMTSFNVLRQQYDKIRTLYVSDREANRRKELFAMERLAPPNPKCYVCRDKPELGLKADLDKLTIRILKEKVLQNTLNMIAPDVELEGKGTILLSSEEGESDEIIDKLLTDFAIVNGTRLVCDDFLQNYQITITIVEMKEEDKENVRNKEETIFEVVGDLTQLNPKAEETNAASPKPSTSNGNKQSASVGNGDNEDELCIIEETKDDDYLELIEPTDENVSLMDTSTPPKNFKRPYEGTPVANVPVKKRRVLPAPDPNNTLDSDVVQID</sequence>
<comment type="caution">
    <text evidence="18">The sequence shown here is derived from an EMBL/GenBank/DDBJ whole genome shotgun (WGS) entry which is preliminary data.</text>
</comment>
<evidence type="ECO:0000259" key="17">
    <source>
        <dbReference type="Pfam" id="PF14732"/>
    </source>
</evidence>
<feature type="compositionally biased region" description="Polar residues" evidence="13">
    <location>
        <begin position="611"/>
        <end position="620"/>
    </location>
</feature>
<keyword evidence="10" id="KW-0539">Nucleus</keyword>
<proteinExistence type="inferred from homology"/>
<feature type="domain" description="Ubiquitin-activating enzyme SCCH" evidence="16">
    <location>
        <begin position="331"/>
        <end position="371"/>
    </location>
</feature>
<dbReference type="GO" id="GO:0031510">
    <property type="term" value="C:SUMO activating enzyme complex"/>
    <property type="evidence" value="ECO:0007669"/>
    <property type="project" value="TreeGrafter"/>
</dbReference>
<evidence type="ECO:0000256" key="13">
    <source>
        <dbReference type="SAM" id="MobiDB-lite"/>
    </source>
</evidence>
<dbReference type="GO" id="GO:0019948">
    <property type="term" value="F:SUMO activating enzyme activity"/>
    <property type="evidence" value="ECO:0007669"/>
    <property type="project" value="TreeGrafter"/>
</dbReference>
<evidence type="ECO:0000256" key="3">
    <source>
        <dbReference type="ARBA" id="ARBA00005673"/>
    </source>
</evidence>
<keyword evidence="19" id="KW-1185">Reference proteome</keyword>
<evidence type="ECO:0000313" key="19">
    <source>
        <dbReference type="Proteomes" id="UP000708208"/>
    </source>
</evidence>
<evidence type="ECO:0000256" key="6">
    <source>
        <dbReference type="ARBA" id="ARBA00022741"/>
    </source>
</evidence>
<evidence type="ECO:0000259" key="15">
    <source>
        <dbReference type="Pfam" id="PF00899"/>
    </source>
</evidence>
<evidence type="ECO:0000256" key="12">
    <source>
        <dbReference type="PROSITE-ProRule" id="PRU10132"/>
    </source>
</evidence>
<evidence type="ECO:0000256" key="14">
    <source>
        <dbReference type="SAM" id="Phobius"/>
    </source>
</evidence>
<name>A0A8J2K380_9HEXA</name>
<keyword evidence="7 11" id="KW-0833">Ubl conjugation pathway</keyword>
<dbReference type="PIRSF" id="PIRSF039133">
    <property type="entry name" value="SUMO_E1B"/>
    <property type="match status" value="1"/>
</dbReference>
<evidence type="ECO:0000259" key="16">
    <source>
        <dbReference type="Pfam" id="PF10585"/>
    </source>
</evidence>
<dbReference type="PROSITE" id="PS00865">
    <property type="entry name" value="UBIQUITIN_ACTIVAT_2"/>
    <property type="match status" value="1"/>
</dbReference>
<dbReference type="GO" id="GO:0016740">
    <property type="term" value="F:transferase activity"/>
    <property type="evidence" value="ECO:0007669"/>
    <property type="project" value="UniProtKB-KW"/>
</dbReference>
<dbReference type="InterPro" id="IPR000594">
    <property type="entry name" value="ThiF_NAD_FAD-bd"/>
</dbReference>
<dbReference type="InterPro" id="IPR028077">
    <property type="entry name" value="UAE_UbL_dom"/>
</dbReference>
<dbReference type="GO" id="GO:0046872">
    <property type="term" value="F:metal ion binding"/>
    <property type="evidence" value="ECO:0007669"/>
    <property type="project" value="UniProtKB-KW"/>
</dbReference>
<dbReference type="InterPro" id="IPR033127">
    <property type="entry name" value="UBQ-activ_enz_E1_Cys_AS"/>
</dbReference>
<evidence type="ECO:0000256" key="7">
    <source>
        <dbReference type="ARBA" id="ARBA00022786"/>
    </source>
</evidence>
<keyword evidence="6 11" id="KW-0547">Nucleotide-binding</keyword>
<dbReference type="FunFam" id="1.10.10.520:FF:000011">
    <property type="entry name" value="Ubiquitin-activating enzyme E1-like"/>
    <property type="match status" value="1"/>
</dbReference>
<evidence type="ECO:0000256" key="2">
    <source>
        <dbReference type="ARBA" id="ARBA00004718"/>
    </source>
</evidence>
<comment type="subcellular location">
    <subcellularLocation>
        <location evidence="1">Nucleus</location>
    </subcellularLocation>
</comment>
<feature type="region of interest" description="Disordered" evidence="13">
    <location>
        <begin position="555"/>
        <end position="586"/>
    </location>
</feature>
<feature type="active site" description="Glycyl thioester intermediate" evidence="12">
    <location>
        <position position="175"/>
    </location>
</feature>
<dbReference type="GO" id="GO:0005524">
    <property type="term" value="F:ATP binding"/>
    <property type="evidence" value="ECO:0007669"/>
    <property type="project" value="UniProtKB-KW"/>
</dbReference>
<feature type="domain" description="THIF-type NAD/FAD binding fold" evidence="15">
    <location>
        <begin position="15"/>
        <end position="436"/>
    </location>
</feature>
<keyword evidence="8 11" id="KW-0862">Zinc</keyword>
<keyword evidence="14" id="KW-0812">Transmembrane</keyword>
<feature type="compositionally biased region" description="Polar residues" evidence="13">
    <location>
        <begin position="562"/>
        <end position="582"/>
    </location>
</feature>
<dbReference type="Pfam" id="PF14732">
    <property type="entry name" value="UAE_UbL"/>
    <property type="match status" value="1"/>
</dbReference>
<feature type="domain" description="Ubiquitin/SUMO-activating enzyme ubiquitin-like" evidence="17">
    <location>
        <begin position="447"/>
        <end position="531"/>
    </location>
</feature>
<organism evidence="18 19">
    <name type="scientific">Allacma fusca</name>
    <dbReference type="NCBI Taxonomy" id="39272"/>
    <lineage>
        <taxon>Eukaryota</taxon>
        <taxon>Metazoa</taxon>
        <taxon>Ecdysozoa</taxon>
        <taxon>Arthropoda</taxon>
        <taxon>Hexapoda</taxon>
        <taxon>Collembola</taxon>
        <taxon>Symphypleona</taxon>
        <taxon>Sminthuridae</taxon>
        <taxon>Allacma</taxon>
    </lineage>
</organism>
<accession>A0A8J2K380</accession>
<dbReference type="InterPro" id="IPR030661">
    <property type="entry name" value="Uba2"/>
</dbReference>
<comment type="subunit">
    <text evidence="11">Heterodimer.</text>
</comment>
<keyword evidence="9 11" id="KW-0067">ATP-binding</keyword>
<comment type="similarity">
    <text evidence="3 11">Belongs to the ubiquitin-activating E1 family.</text>
</comment>
<dbReference type="Pfam" id="PF10585">
    <property type="entry name" value="UBA_E1_SCCH"/>
    <property type="match status" value="1"/>
</dbReference>
<dbReference type="PANTHER" id="PTHR10953">
    <property type="entry name" value="UBIQUITIN-ACTIVATING ENZYME E1"/>
    <property type="match status" value="1"/>
</dbReference>
<evidence type="ECO:0000256" key="5">
    <source>
        <dbReference type="ARBA" id="ARBA00022723"/>
    </source>
</evidence>
<dbReference type="OrthoDB" id="10255449at2759"/>
<feature type="transmembrane region" description="Helical" evidence="14">
    <location>
        <begin position="377"/>
        <end position="400"/>
    </location>
</feature>
<dbReference type="GO" id="GO:0005737">
    <property type="term" value="C:cytoplasm"/>
    <property type="evidence" value="ECO:0007669"/>
    <property type="project" value="TreeGrafter"/>
</dbReference>
<feature type="region of interest" description="Disordered" evidence="13">
    <location>
        <begin position="611"/>
        <end position="660"/>
    </location>
</feature>
<evidence type="ECO:0000313" key="18">
    <source>
        <dbReference type="EMBL" id="CAG7732383.1"/>
    </source>
</evidence>
<dbReference type="InterPro" id="IPR045886">
    <property type="entry name" value="ThiF/MoeB/HesA"/>
</dbReference>
<keyword evidence="14" id="KW-1133">Transmembrane helix</keyword>
<evidence type="ECO:0000256" key="4">
    <source>
        <dbReference type="ARBA" id="ARBA00022679"/>
    </source>
</evidence>
<gene>
    <name evidence="18" type="ORF">AFUS01_LOCUS20903</name>
</gene>
<evidence type="ECO:0000256" key="9">
    <source>
        <dbReference type="ARBA" id="ARBA00022840"/>
    </source>
</evidence>
<evidence type="ECO:0000256" key="11">
    <source>
        <dbReference type="PIRNR" id="PIRNR039133"/>
    </source>
</evidence>
<dbReference type="EMBL" id="CAJVCH010230138">
    <property type="protein sequence ID" value="CAG7732383.1"/>
    <property type="molecule type" value="Genomic_DNA"/>
</dbReference>
<keyword evidence="14" id="KW-0472">Membrane</keyword>
<dbReference type="InterPro" id="IPR019572">
    <property type="entry name" value="UBA_E1_SCCH"/>
</dbReference>
<dbReference type="Proteomes" id="UP000708208">
    <property type="component" value="Unassembled WGS sequence"/>
</dbReference>
<dbReference type="PANTHER" id="PTHR10953:SF5">
    <property type="entry name" value="SUMO-ACTIVATING ENZYME SUBUNIT 2"/>
    <property type="match status" value="1"/>
</dbReference>
<dbReference type="FunFam" id="3.40.50.720:FF:000618">
    <property type="entry name" value="SUMO-activating enzyme subunit 2"/>
    <property type="match status" value="1"/>
</dbReference>
<evidence type="ECO:0000256" key="8">
    <source>
        <dbReference type="ARBA" id="ARBA00022833"/>
    </source>
</evidence>
<feature type="region of interest" description="Disordered" evidence="13">
    <location>
        <begin position="206"/>
        <end position="230"/>
    </location>
</feature>
<keyword evidence="5 11" id="KW-0479">Metal-binding</keyword>
<dbReference type="Pfam" id="PF00899">
    <property type="entry name" value="ThiF"/>
    <property type="match status" value="1"/>
</dbReference>
<dbReference type="FunFam" id="3.50.50.80:FF:000002">
    <property type="entry name" value="SUMO-activating enzyme subunit 2"/>
    <property type="match status" value="1"/>
</dbReference>
<protein>
    <recommendedName>
        <fullName evidence="11">SUMO-activating enzyme subunit</fullName>
    </recommendedName>
</protein>
<reference evidence="18" key="1">
    <citation type="submission" date="2021-06" db="EMBL/GenBank/DDBJ databases">
        <authorList>
            <person name="Hodson N. C."/>
            <person name="Mongue J. A."/>
            <person name="Jaron S. K."/>
        </authorList>
    </citation>
    <scope>NUCLEOTIDE SEQUENCE</scope>
</reference>